<accession>A0A7D9DCH8</accession>
<reference evidence="1" key="1">
    <citation type="submission" date="2020-04" db="EMBL/GenBank/DDBJ databases">
        <authorList>
            <person name="Alioto T."/>
            <person name="Alioto T."/>
            <person name="Gomez Garrido J."/>
        </authorList>
    </citation>
    <scope>NUCLEOTIDE SEQUENCE</scope>
    <source>
        <strain evidence="1">A484AB</strain>
    </source>
</reference>
<comment type="caution">
    <text evidence="1">The sequence shown here is derived from an EMBL/GenBank/DDBJ whole genome shotgun (WGS) entry which is preliminary data.</text>
</comment>
<dbReference type="AlphaFoldDB" id="A0A7D9DCH8"/>
<protein>
    <submittedName>
        <fullName evidence="1">Uncharacterized protein</fullName>
    </submittedName>
</protein>
<keyword evidence="2" id="KW-1185">Reference proteome</keyword>
<gene>
    <name evidence="1" type="ORF">PACLA_8A005113</name>
</gene>
<evidence type="ECO:0000313" key="1">
    <source>
        <dbReference type="EMBL" id="CAB3979995.1"/>
    </source>
</evidence>
<evidence type="ECO:0000313" key="2">
    <source>
        <dbReference type="Proteomes" id="UP001152795"/>
    </source>
</evidence>
<dbReference type="EMBL" id="CACRXK020000248">
    <property type="protein sequence ID" value="CAB3979995.1"/>
    <property type="molecule type" value="Genomic_DNA"/>
</dbReference>
<name>A0A7D9DCH8_PARCT</name>
<organism evidence="1 2">
    <name type="scientific">Paramuricea clavata</name>
    <name type="common">Red gorgonian</name>
    <name type="synonym">Violescent sea-whip</name>
    <dbReference type="NCBI Taxonomy" id="317549"/>
    <lineage>
        <taxon>Eukaryota</taxon>
        <taxon>Metazoa</taxon>
        <taxon>Cnidaria</taxon>
        <taxon>Anthozoa</taxon>
        <taxon>Octocorallia</taxon>
        <taxon>Malacalcyonacea</taxon>
        <taxon>Plexauridae</taxon>
        <taxon>Paramuricea</taxon>
    </lineage>
</organism>
<sequence length="201" mass="23240">MRTSQSEIPVNKAAFSRLGTQEFKQCVQFVSLLPHVKALNLALCDELSSSIYWQLKDKLIDIVWGQSFMSLFPRFFKVQEKPGNYKEIQLKENSFIKRFEKAEATKFTLSDVYNIELDNGKEETVFLHEQELITALYTDTDFYTSIGQEFCIIFDVMYAKTGTEAVVESFYGVVRSQEWMVVKALKFSVTEQKLIGVFPQC</sequence>
<proteinExistence type="predicted"/>
<dbReference type="Proteomes" id="UP001152795">
    <property type="component" value="Unassembled WGS sequence"/>
</dbReference>